<accession>A0A8J6HY67</accession>
<evidence type="ECO:0000313" key="1">
    <source>
        <dbReference type="EMBL" id="MBA2132011.1"/>
    </source>
</evidence>
<dbReference type="InterPro" id="IPR019657">
    <property type="entry name" value="ComFB"/>
</dbReference>
<sequence length="94" mass="10621">MKNYMEDVVLEVLEEVLQVNPDFCRCPKCKQDVVLIALSKIKGRYASSPVGEIFARVEQSDRQVRTDALLAVMQALEQVAAYPRHDGPTKLTEK</sequence>
<reference evidence="1" key="1">
    <citation type="submission" date="2020-06" db="EMBL/GenBank/DDBJ databases">
        <title>Novel chitinolytic bacterium.</title>
        <authorList>
            <person name="Ungkulpasvich U."/>
            <person name="Kosugi A."/>
            <person name="Uke A."/>
        </authorList>
    </citation>
    <scope>NUCLEOTIDE SEQUENCE</scope>
    <source>
        <strain evidence="1">UUS1-1</strain>
    </source>
</reference>
<keyword evidence="2" id="KW-1185">Reference proteome</keyword>
<dbReference type="AlphaFoldDB" id="A0A8J6HY67"/>
<comment type="caution">
    <text evidence="1">The sequence shown here is derived from an EMBL/GenBank/DDBJ whole genome shotgun (WGS) entry which is preliminary data.</text>
</comment>
<evidence type="ECO:0000313" key="2">
    <source>
        <dbReference type="Proteomes" id="UP000657177"/>
    </source>
</evidence>
<dbReference type="EMBL" id="JAAKDE010000001">
    <property type="protein sequence ID" value="MBA2132011.1"/>
    <property type="molecule type" value="Genomic_DNA"/>
</dbReference>
<proteinExistence type="predicted"/>
<dbReference type="Pfam" id="PF10719">
    <property type="entry name" value="ComFB"/>
    <property type="match status" value="1"/>
</dbReference>
<organism evidence="1 2">
    <name type="scientific">Capillibacterium thermochitinicola</name>
    <dbReference type="NCBI Taxonomy" id="2699427"/>
    <lineage>
        <taxon>Bacteria</taxon>
        <taxon>Bacillati</taxon>
        <taxon>Bacillota</taxon>
        <taxon>Capillibacterium</taxon>
    </lineage>
</organism>
<gene>
    <name evidence="1" type="ORF">G5B42_00335</name>
</gene>
<dbReference type="Proteomes" id="UP000657177">
    <property type="component" value="Unassembled WGS sequence"/>
</dbReference>
<name>A0A8J6HY67_9FIRM</name>
<protein>
    <submittedName>
        <fullName evidence="1">Late competence development ComFB family protein</fullName>
    </submittedName>
</protein>
<dbReference type="RefSeq" id="WP_181338452.1">
    <property type="nucleotide sequence ID" value="NZ_JAAKDE010000001.1"/>
</dbReference>